<name>A0A1E3H222_9HYPH</name>
<sequence>MISSVEVEKGPNSTAGGAGVTGGSVTFRTLTADDILTNSSQTWGGRINATTGTNAFDFNGSAAGAVRIGEDVELVAAVGRKRLGDYKVGRDGTVDYDADGIAAYTTQDQWSWLAKATARPADGHELKLSWTGLTTDFATGSGSYIDTDEVTNHTVVADYAWTPDSTWIDLAAKAYYTRTAVDQFRPARARYDAFQVDYAIDTVGATLQNTSRFETSLAEIALTYGGEVFHDKTATSATAEDPTDDPNLVWFGSNPVGERTVGSLFAQAEFAHGDWLKLVTGLRYDAYTISGAGKVRDSTLRSFDDFAFEDSDGHLSPTATLAVTPFDGVEIYGSYENGMRPVNIMEMMLGGSHIGMTTSAFLPNPFLEPELTETFEIGANVTFDGLIREDDSLRLKAAIYHTTVDNYIALASGQFVTEAGNRTYGSAYFNSLNPVTINGLELEAAYDIGVAYLRGALTLNDADYDTAYDALIGTIPGYEPVGTAMVYFPTPKTRVTLDAGVRLLDRALTLGTRLNFVEPHELNTPNDTYALLDVYGSYEVNEKLTLRFAVENVADVAYVDAMGSALSAAPGRTATFGLTARF</sequence>
<dbReference type="InterPro" id="IPR010917">
    <property type="entry name" value="TonB_rcpt_CS"/>
</dbReference>
<dbReference type="InterPro" id="IPR039426">
    <property type="entry name" value="TonB-dep_rcpt-like"/>
</dbReference>
<dbReference type="AlphaFoldDB" id="A0A1E3H222"/>
<dbReference type="PANTHER" id="PTHR30069:SF41">
    <property type="entry name" value="HEME_HEMOPEXIN UTILIZATION PROTEIN C"/>
    <property type="match status" value="1"/>
</dbReference>
<keyword evidence="9 10" id="KW-0998">Cell outer membrane</keyword>
<comment type="caution">
    <text evidence="14">The sequence shown here is derived from an EMBL/GenBank/DDBJ whole genome shotgun (WGS) entry which is preliminary data.</text>
</comment>
<dbReference type="InterPro" id="IPR036942">
    <property type="entry name" value="Beta-barrel_TonB_sf"/>
</dbReference>
<dbReference type="Pfam" id="PF00593">
    <property type="entry name" value="TonB_dep_Rec_b-barrel"/>
    <property type="match status" value="1"/>
</dbReference>
<proteinExistence type="inferred from homology"/>
<organism evidence="14 15">
    <name type="scientific">Methylobrevis pamukkalensis</name>
    <dbReference type="NCBI Taxonomy" id="1439726"/>
    <lineage>
        <taxon>Bacteria</taxon>
        <taxon>Pseudomonadati</taxon>
        <taxon>Pseudomonadota</taxon>
        <taxon>Alphaproteobacteria</taxon>
        <taxon>Hyphomicrobiales</taxon>
        <taxon>Pleomorphomonadaceae</taxon>
        <taxon>Methylobrevis</taxon>
    </lineage>
</organism>
<evidence type="ECO:0000256" key="9">
    <source>
        <dbReference type="ARBA" id="ARBA00023237"/>
    </source>
</evidence>
<keyword evidence="4 10" id="KW-1134">Transmembrane beta strand</keyword>
<dbReference type="Proteomes" id="UP000094622">
    <property type="component" value="Unassembled WGS sequence"/>
</dbReference>
<evidence type="ECO:0000313" key="14">
    <source>
        <dbReference type="EMBL" id="ODN70367.1"/>
    </source>
</evidence>
<dbReference type="Gene3D" id="2.170.130.10">
    <property type="entry name" value="TonB-dependent receptor, plug domain"/>
    <property type="match status" value="1"/>
</dbReference>
<dbReference type="GO" id="GO:0015344">
    <property type="term" value="F:siderophore uptake transmembrane transporter activity"/>
    <property type="evidence" value="ECO:0007669"/>
    <property type="project" value="TreeGrafter"/>
</dbReference>
<dbReference type="InterPro" id="IPR037066">
    <property type="entry name" value="Plug_dom_sf"/>
</dbReference>
<evidence type="ECO:0000256" key="7">
    <source>
        <dbReference type="ARBA" id="ARBA00023136"/>
    </source>
</evidence>
<dbReference type="GO" id="GO:0044718">
    <property type="term" value="P:siderophore transmembrane transport"/>
    <property type="evidence" value="ECO:0007669"/>
    <property type="project" value="TreeGrafter"/>
</dbReference>
<dbReference type="Gene3D" id="2.40.170.20">
    <property type="entry name" value="TonB-dependent receptor, beta-barrel domain"/>
    <property type="match status" value="1"/>
</dbReference>
<evidence type="ECO:0000313" key="15">
    <source>
        <dbReference type="Proteomes" id="UP000094622"/>
    </source>
</evidence>
<evidence type="ECO:0000256" key="8">
    <source>
        <dbReference type="ARBA" id="ARBA00023170"/>
    </source>
</evidence>
<dbReference type="InterPro" id="IPR011276">
    <property type="entry name" value="TonB_haem/Hb_rcpt"/>
</dbReference>
<dbReference type="GO" id="GO:0015232">
    <property type="term" value="F:heme transmembrane transporter activity"/>
    <property type="evidence" value="ECO:0007669"/>
    <property type="project" value="InterPro"/>
</dbReference>
<evidence type="ECO:0000256" key="1">
    <source>
        <dbReference type="ARBA" id="ARBA00004571"/>
    </source>
</evidence>
<feature type="short sequence motif" description="TonB C-terminal box" evidence="11">
    <location>
        <begin position="565"/>
        <end position="582"/>
    </location>
</feature>
<dbReference type="PANTHER" id="PTHR30069">
    <property type="entry name" value="TONB-DEPENDENT OUTER MEMBRANE RECEPTOR"/>
    <property type="match status" value="1"/>
</dbReference>
<evidence type="ECO:0000256" key="3">
    <source>
        <dbReference type="ARBA" id="ARBA00022448"/>
    </source>
</evidence>
<feature type="region of interest" description="Disordered" evidence="12">
    <location>
        <begin position="1"/>
        <end position="20"/>
    </location>
</feature>
<accession>A0A1E3H222</accession>
<dbReference type="InterPro" id="IPR000531">
    <property type="entry name" value="Beta-barrel_TonB"/>
</dbReference>
<reference evidence="14 15" key="1">
    <citation type="submission" date="2016-07" db="EMBL/GenBank/DDBJ databases">
        <title>Draft Genome Sequence of Methylobrevis pamukkalensis PK2.</title>
        <authorList>
            <person name="Vasilenko O.V."/>
            <person name="Doronina N.V."/>
            <person name="Shmareva M.N."/>
            <person name="Tarlachkov S.V."/>
            <person name="Mustakhimov I."/>
            <person name="Trotsenko Y.A."/>
        </authorList>
    </citation>
    <scope>NUCLEOTIDE SEQUENCE [LARGE SCALE GENOMIC DNA]</scope>
    <source>
        <strain evidence="14 15">PK2</strain>
    </source>
</reference>
<comment type="subcellular location">
    <subcellularLocation>
        <location evidence="1 10">Cell outer membrane</location>
        <topology evidence="1 10">Multi-pass membrane protein</topology>
    </subcellularLocation>
</comment>
<evidence type="ECO:0000259" key="13">
    <source>
        <dbReference type="Pfam" id="PF00593"/>
    </source>
</evidence>
<dbReference type="NCBIfam" id="TIGR01785">
    <property type="entry name" value="TonB-hemin"/>
    <property type="match status" value="1"/>
</dbReference>
<evidence type="ECO:0000256" key="5">
    <source>
        <dbReference type="ARBA" id="ARBA00022692"/>
    </source>
</evidence>
<evidence type="ECO:0000256" key="6">
    <source>
        <dbReference type="ARBA" id="ARBA00023077"/>
    </source>
</evidence>
<protein>
    <submittedName>
        <fullName evidence="14">Hemin receptor</fullName>
    </submittedName>
</protein>
<dbReference type="EMBL" id="MCRJ01000052">
    <property type="protein sequence ID" value="ODN70367.1"/>
    <property type="molecule type" value="Genomic_DNA"/>
</dbReference>
<keyword evidence="7 10" id="KW-0472">Membrane</keyword>
<keyword evidence="8 14" id="KW-0675">Receptor</keyword>
<evidence type="ECO:0000256" key="11">
    <source>
        <dbReference type="PROSITE-ProRule" id="PRU10144"/>
    </source>
</evidence>
<keyword evidence="5 10" id="KW-0812">Transmembrane</keyword>
<evidence type="ECO:0000256" key="10">
    <source>
        <dbReference type="PROSITE-ProRule" id="PRU01360"/>
    </source>
</evidence>
<evidence type="ECO:0000256" key="4">
    <source>
        <dbReference type="ARBA" id="ARBA00022452"/>
    </source>
</evidence>
<dbReference type="SUPFAM" id="SSF56935">
    <property type="entry name" value="Porins"/>
    <property type="match status" value="1"/>
</dbReference>
<evidence type="ECO:0000256" key="12">
    <source>
        <dbReference type="SAM" id="MobiDB-lite"/>
    </source>
</evidence>
<keyword evidence="6" id="KW-0798">TonB box</keyword>
<dbReference type="PROSITE" id="PS52016">
    <property type="entry name" value="TONB_DEPENDENT_REC_3"/>
    <property type="match status" value="1"/>
</dbReference>
<keyword evidence="15" id="KW-1185">Reference proteome</keyword>
<feature type="domain" description="TonB-dependent receptor-like beta-barrel" evidence="13">
    <location>
        <begin position="135"/>
        <end position="553"/>
    </location>
</feature>
<dbReference type="GO" id="GO:0009279">
    <property type="term" value="C:cell outer membrane"/>
    <property type="evidence" value="ECO:0007669"/>
    <property type="project" value="UniProtKB-SubCell"/>
</dbReference>
<comment type="similarity">
    <text evidence="2 10">Belongs to the TonB-dependent receptor family.</text>
</comment>
<dbReference type="PROSITE" id="PS01156">
    <property type="entry name" value="TONB_DEPENDENT_REC_2"/>
    <property type="match status" value="1"/>
</dbReference>
<gene>
    <name evidence="14" type="primary">hemR</name>
    <name evidence="14" type="ORF">A6302_02288</name>
</gene>
<evidence type="ECO:0000256" key="2">
    <source>
        <dbReference type="ARBA" id="ARBA00009810"/>
    </source>
</evidence>
<keyword evidence="3 10" id="KW-0813">Transport</keyword>